<evidence type="ECO:0008006" key="3">
    <source>
        <dbReference type="Google" id="ProtNLM"/>
    </source>
</evidence>
<dbReference type="Proteomes" id="UP000002875">
    <property type="component" value="Chromosome"/>
</dbReference>
<proteinExistence type="predicted"/>
<organism evidence="1 2">
    <name type="scientific">Emticicia oligotrophica (strain DSM 17448 / CIP 109782 / MTCC 6937 / GPTSA100-15)</name>
    <dbReference type="NCBI Taxonomy" id="929562"/>
    <lineage>
        <taxon>Bacteria</taxon>
        <taxon>Pseudomonadati</taxon>
        <taxon>Bacteroidota</taxon>
        <taxon>Cytophagia</taxon>
        <taxon>Cytophagales</taxon>
        <taxon>Leadbetterellaceae</taxon>
        <taxon>Emticicia</taxon>
    </lineage>
</organism>
<dbReference type="RefSeq" id="WP_015030636.1">
    <property type="nucleotide sequence ID" value="NC_018748.1"/>
</dbReference>
<accession>A0ABN4AR86</accession>
<evidence type="ECO:0000313" key="1">
    <source>
        <dbReference type="EMBL" id="AFK04948.1"/>
    </source>
</evidence>
<keyword evidence="2" id="KW-1185">Reference proteome</keyword>
<name>A0ABN4AR86_EMTOG</name>
<protein>
    <recommendedName>
        <fullName evidence="3">DUF4143 domain-containing protein</fullName>
    </recommendedName>
</protein>
<evidence type="ECO:0000313" key="2">
    <source>
        <dbReference type="Proteomes" id="UP000002875"/>
    </source>
</evidence>
<reference evidence="1 2" key="1">
    <citation type="submission" date="2011-07" db="EMBL/GenBank/DDBJ databases">
        <title>The complete genome of chromosome of Emticicia oligotrophica DSM 17448.</title>
        <authorList>
            <consortium name="US DOE Joint Genome Institute (JGI-PGF)"/>
            <person name="Lucas S."/>
            <person name="Han J."/>
            <person name="Lapidus A."/>
            <person name="Bruce D."/>
            <person name="Goodwin L."/>
            <person name="Pitluck S."/>
            <person name="Peters L."/>
            <person name="Kyrpides N."/>
            <person name="Mavromatis K."/>
            <person name="Ivanova N."/>
            <person name="Ovchinnikova G."/>
            <person name="Teshima H."/>
            <person name="Detter J.C."/>
            <person name="Tapia R."/>
            <person name="Han C."/>
            <person name="Land M."/>
            <person name="Hauser L."/>
            <person name="Markowitz V."/>
            <person name="Cheng J.-F."/>
            <person name="Hugenholtz P."/>
            <person name="Woyke T."/>
            <person name="Wu D."/>
            <person name="Tindall B."/>
            <person name="Pomrenke H."/>
            <person name="Brambilla E."/>
            <person name="Klenk H.-P."/>
            <person name="Eisen J.A."/>
        </authorList>
    </citation>
    <scope>NUCLEOTIDE SEQUENCE [LARGE SCALE GENOMIC DNA]</scope>
    <source>
        <strain evidence="1 2">DSM 17448</strain>
    </source>
</reference>
<sequence>MEKLSETWMVDGTIDFETKKYTLLAYLQKVKFYFDNTKVYPQLADLFFHNNNLVSFKENKNYLKEHFPKRFSGIQIENLELVYEEIISDNNLMQEIEEIIHYASNRFKNAISVGSEIYDFVESKISISPVGILPLKTDEGYFLLANGKQKGTKVYSYRMTLFERHNEKYRSLSTTYISEWERGFVNSYENIKLNLIKQQKHLPNPAVYSIETEMTFPLEETLLPIAKRTLVQFISN</sequence>
<gene>
    <name evidence="1" type="ordered locus">Emtol_3822</name>
</gene>
<dbReference type="EMBL" id="CP002961">
    <property type="protein sequence ID" value="AFK04948.1"/>
    <property type="molecule type" value="Genomic_DNA"/>
</dbReference>